<sequence>MEVVFWSPARGGQTTRNMKILANIYRIRYGMQVRTFENYEAYGKYHFMENMQKQNRQKKKGHVFVDCKNDRNRQVWRLFQRADTVVINFPQEYPVLLNYFQNHPRISGNIFYLISNSPSDSMDNEKIYRRVFRLEAEETGVIPYDVRFEHYYAKNQGFACQKSVIKGEPCGVGEEFAAKTFEIAVKLLKMNCVFEGDTLYYC</sequence>
<accession>A0ABV1HAB2</accession>
<dbReference type="RefSeq" id="WP_353529643.1">
    <property type="nucleotide sequence ID" value="NZ_JBBMEX010000002.1"/>
</dbReference>
<keyword evidence="2" id="KW-1185">Reference proteome</keyword>
<dbReference type="Proteomes" id="UP001454489">
    <property type="component" value="Unassembled WGS sequence"/>
</dbReference>
<reference evidence="1 2" key="1">
    <citation type="submission" date="2024-03" db="EMBL/GenBank/DDBJ databases">
        <title>Human intestinal bacterial collection.</title>
        <authorList>
            <person name="Pauvert C."/>
            <person name="Hitch T.C.A."/>
            <person name="Clavel T."/>
        </authorList>
    </citation>
    <scope>NUCLEOTIDE SEQUENCE [LARGE SCALE GENOMIC DNA]</scope>
    <source>
        <strain evidence="1 2">CLA-AA-H185</strain>
    </source>
</reference>
<evidence type="ECO:0000313" key="2">
    <source>
        <dbReference type="Proteomes" id="UP001454489"/>
    </source>
</evidence>
<dbReference type="EMBL" id="JBBMEX010000002">
    <property type="protein sequence ID" value="MEQ2556654.1"/>
    <property type="molecule type" value="Genomic_DNA"/>
</dbReference>
<protein>
    <submittedName>
        <fullName evidence="1">Uncharacterized protein</fullName>
    </submittedName>
</protein>
<gene>
    <name evidence="1" type="ORF">WMO43_01990</name>
</gene>
<name>A0ABV1HAB2_9FIRM</name>
<proteinExistence type="predicted"/>
<organism evidence="1 2">
    <name type="scientific">Maccoyibacter intestinihominis</name>
    <dbReference type="NCBI Taxonomy" id="3133499"/>
    <lineage>
        <taxon>Bacteria</taxon>
        <taxon>Bacillati</taxon>
        <taxon>Bacillota</taxon>
        <taxon>Clostridia</taxon>
        <taxon>Lachnospirales</taxon>
        <taxon>Lachnospiraceae</taxon>
        <taxon>Maccoyibacter</taxon>
    </lineage>
</organism>
<evidence type="ECO:0000313" key="1">
    <source>
        <dbReference type="EMBL" id="MEQ2556654.1"/>
    </source>
</evidence>
<comment type="caution">
    <text evidence="1">The sequence shown here is derived from an EMBL/GenBank/DDBJ whole genome shotgun (WGS) entry which is preliminary data.</text>
</comment>